<evidence type="ECO:0000313" key="2">
    <source>
        <dbReference type="Proteomes" id="UP000269721"/>
    </source>
</evidence>
<dbReference type="Proteomes" id="UP000269721">
    <property type="component" value="Unassembled WGS sequence"/>
</dbReference>
<reference evidence="2" key="1">
    <citation type="journal article" date="2018" name="Nat. Microbiol.">
        <title>Leveraging single-cell genomics to expand the fungal tree of life.</title>
        <authorList>
            <person name="Ahrendt S.R."/>
            <person name="Quandt C.A."/>
            <person name="Ciobanu D."/>
            <person name="Clum A."/>
            <person name="Salamov A."/>
            <person name="Andreopoulos B."/>
            <person name="Cheng J.F."/>
            <person name="Woyke T."/>
            <person name="Pelin A."/>
            <person name="Henrissat B."/>
            <person name="Reynolds N.K."/>
            <person name="Benny G.L."/>
            <person name="Smith M.E."/>
            <person name="James T.Y."/>
            <person name="Grigoriev I.V."/>
        </authorList>
    </citation>
    <scope>NUCLEOTIDE SEQUENCE [LARGE SCALE GENOMIC DNA]</scope>
</reference>
<keyword evidence="2" id="KW-1185">Reference proteome</keyword>
<organism evidence="1 2">
    <name type="scientific">Blyttiomyces helicus</name>
    <dbReference type="NCBI Taxonomy" id="388810"/>
    <lineage>
        <taxon>Eukaryota</taxon>
        <taxon>Fungi</taxon>
        <taxon>Fungi incertae sedis</taxon>
        <taxon>Chytridiomycota</taxon>
        <taxon>Chytridiomycota incertae sedis</taxon>
        <taxon>Chytridiomycetes</taxon>
        <taxon>Chytridiomycetes incertae sedis</taxon>
        <taxon>Blyttiomyces</taxon>
    </lineage>
</organism>
<protein>
    <submittedName>
        <fullName evidence="1">Uncharacterized protein</fullName>
    </submittedName>
</protein>
<gene>
    <name evidence="1" type="ORF">BDK51DRAFT_27846</name>
</gene>
<evidence type="ECO:0000313" key="1">
    <source>
        <dbReference type="EMBL" id="RKO88033.1"/>
    </source>
</evidence>
<dbReference type="OrthoDB" id="442243at2759"/>
<sequence>MANPLLLFFIHVSDGSEVDVKHLFLPIWITFSIISRQKDNVAKYAQFLTPLWNIEGLTDRFDALGGLKRKLVFKCFYAVAGGYSRWSDAELNASIIDSRGLITRAFSPSLFPELYATLVHHPPSIRNRISLRLRGNTLQPTQQR</sequence>
<name>A0A4P9W978_9FUNG</name>
<dbReference type="AlphaFoldDB" id="A0A4P9W978"/>
<accession>A0A4P9W978</accession>
<proteinExistence type="predicted"/>
<dbReference type="EMBL" id="KZ996986">
    <property type="protein sequence ID" value="RKO88033.1"/>
    <property type="molecule type" value="Genomic_DNA"/>
</dbReference>